<dbReference type="AlphaFoldDB" id="A0A7I8K2E7"/>
<evidence type="ECO:0000313" key="3">
    <source>
        <dbReference type="Proteomes" id="UP000663760"/>
    </source>
</evidence>
<reference evidence="2" key="1">
    <citation type="submission" date="2020-02" db="EMBL/GenBank/DDBJ databases">
        <authorList>
            <person name="Scholz U."/>
            <person name="Mascher M."/>
            <person name="Fiebig A."/>
        </authorList>
    </citation>
    <scope>NUCLEOTIDE SEQUENCE</scope>
</reference>
<proteinExistence type="predicted"/>
<dbReference type="EMBL" id="LR746265">
    <property type="protein sequence ID" value="CAA7391192.1"/>
    <property type="molecule type" value="Genomic_DNA"/>
</dbReference>
<dbReference type="Proteomes" id="UP000663760">
    <property type="component" value="Chromosome 2"/>
</dbReference>
<sequence>MKERIFAAGYRGEIKFSCAWGRLFSDFHQIGTSLLFLHNAD</sequence>
<protein>
    <submittedName>
        <fullName evidence="2">Uncharacterized protein</fullName>
    </submittedName>
</protein>
<organism evidence="2 3">
    <name type="scientific">Spirodela intermedia</name>
    <name type="common">Intermediate duckweed</name>
    <dbReference type="NCBI Taxonomy" id="51605"/>
    <lineage>
        <taxon>Eukaryota</taxon>
        <taxon>Viridiplantae</taxon>
        <taxon>Streptophyta</taxon>
        <taxon>Embryophyta</taxon>
        <taxon>Tracheophyta</taxon>
        <taxon>Spermatophyta</taxon>
        <taxon>Magnoliopsida</taxon>
        <taxon>Liliopsida</taxon>
        <taxon>Araceae</taxon>
        <taxon>Lemnoideae</taxon>
        <taxon>Spirodela</taxon>
    </lineage>
</organism>
<name>A0A7I8K2E7_SPIIN</name>
<keyword evidence="3" id="KW-1185">Reference proteome</keyword>
<evidence type="ECO:0000313" key="1">
    <source>
        <dbReference type="EMBL" id="CAA2616134.1"/>
    </source>
</evidence>
<accession>A0A7I8K2E7</accession>
<gene>
    <name evidence="1" type="ORF">SI7747_02002364</name>
    <name evidence="2" type="ORF">SI8410_02002549</name>
</gene>
<dbReference type="EMBL" id="LR743589">
    <property type="protein sequence ID" value="CAA2616134.1"/>
    <property type="molecule type" value="Genomic_DNA"/>
</dbReference>
<evidence type="ECO:0000313" key="2">
    <source>
        <dbReference type="EMBL" id="CAA7391192.1"/>
    </source>
</evidence>